<gene>
    <name evidence="1" type="ORF">M9H77_15247</name>
</gene>
<name>A0ACC0AWY5_CATRO</name>
<reference evidence="2" key="1">
    <citation type="journal article" date="2023" name="Nat. Plants">
        <title>Single-cell RNA sequencing provides a high-resolution roadmap for understanding the multicellular compartmentation of specialized metabolism.</title>
        <authorList>
            <person name="Sun S."/>
            <person name="Shen X."/>
            <person name="Li Y."/>
            <person name="Li Y."/>
            <person name="Wang S."/>
            <person name="Li R."/>
            <person name="Zhang H."/>
            <person name="Shen G."/>
            <person name="Guo B."/>
            <person name="Wei J."/>
            <person name="Xu J."/>
            <person name="St-Pierre B."/>
            <person name="Chen S."/>
            <person name="Sun C."/>
        </authorList>
    </citation>
    <scope>NUCLEOTIDE SEQUENCE [LARGE SCALE GENOMIC DNA]</scope>
</reference>
<keyword evidence="2" id="KW-1185">Reference proteome</keyword>
<accession>A0ACC0AWY5</accession>
<comment type="caution">
    <text evidence="1">The sequence shown here is derived from an EMBL/GenBank/DDBJ whole genome shotgun (WGS) entry which is preliminary data.</text>
</comment>
<sequence length="130" mass="15238">MAFDSDTVALKKTTTKHVHSSATTTYHPPRRPRRKLSFFRRRKLPIVRLGGKPRFGFFLVKFVRRVKLKALKLKYLKMLKKLKEYYRSMAKDMIEGSGTMDSFQQRLLLETSFAVPVMGFSFNTVPKNYV</sequence>
<dbReference type="Proteomes" id="UP001060085">
    <property type="component" value="Linkage Group LG04"/>
</dbReference>
<proteinExistence type="predicted"/>
<dbReference type="EMBL" id="CM044704">
    <property type="protein sequence ID" value="KAI5665394.1"/>
    <property type="molecule type" value="Genomic_DNA"/>
</dbReference>
<evidence type="ECO:0000313" key="2">
    <source>
        <dbReference type="Proteomes" id="UP001060085"/>
    </source>
</evidence>
<organism evidence="1 2">
    <name type="scientific">Catharanthus roseus</name>
    <name type="common">Madagascar periwinkle</name>
    <name type="synonym">Vinca rosea</name>
    <dbReference type="NCBI Taxonomy" id="4058"/>
    <lineage>
        <taxon>Eukaryota</taxon>
        <taxon>Viridiplantae</taxon>
        <taxon>Streptophyta</taxon>
        <taxon>Embryophyta</taxon>
        <taxon>Tracheophyta</taxon>
        <taxon>Spermatophyta</taxon>
        <taxon>Magnoliopsida</taxon>
        <taxon>eudicotyledons</taxon>
        <taxon>Gunneridae</taxon>
        <taxon>Pentapetalae</taxon>
        <taxon>asterids</taxon>
        <taxon>lamiids</taxon>
        <taxon>Gentianales</taxon>
        <taxon>Apocynaceae</taxon>
        <taxon>Rauvolfioideae</taxon>
        <taxon>Vinceae</taxon>
        <taxon>Catharanthinae</taxon>
        <taxon>Catharanthus</taxon>
    </lineage>
</organism>
<evidence type="ECO:0000313" key="1">
    <source>
        <dbReference type="EMBL" id="KAI5665394.1"/>
    </source>
</evidence>
<protein>
    <submittedName>
        <fullName evidence="1">Uncharacterized protein</fullName>
    </submittedName>
</protein>